<dbReference type="Gene3D" id="3.40.50.970">
    <property type="match status" value="1"/>
</dbReference>
<evidence type="ECO:0000256" key="1">
    <source>
        <dbReference type="ARBA" id="ARBA00023002"/>
    </source>
</evidence>
<dbReference type="AlphaFoldDB" id="E6NAM5"/>
<sequence>MSETRFRTLRDVPTNDYVYPGSPLCAGCGPQLLVREFLKVLGDDTIVVTVPSCMGLLTLYPYAAIRQPGLFAPFGAGPAAVQGLVDALEILKGERRPKVLLITGDGAAYDIGLQATSSTIHKGLDFYYLVYDNEAYGNTGFQFSSATPFAAKTSTTPPTTQSQGNTLRKKDLFAIWAAHRPAYLSTVAVSKTVDLWRKVEKSMELRGPKLFIGLGVCPTGWWSDPKETVKLDALAVDTGMWPLKEYVEGEVRHTYIPKARKPVEEYLSRQRRFEHLFKPVKRDDIIAEIQRDVDRYWERVLSSESPR</sequence>
<dbReference type="InterPro" id="IPR029061">
    <property type="entry name" value="THDP-binding"/>
</dbReference>
<evidence type="ECO:0000259" key="2">
    <source>
        <dbReference type="Pfam" id="PF02775"/>
    </source>
</evidence>
<name>E6NAM5_CALS0</name>
<dbReference type="GO" id="GO:0030976">
    <property type="term" value="F:thiamine pyrophosphate binding"/>
    <property type="evidence" value="ECO:0007669"/>
    <property type="project" value="InterPro"/>
</dbReference>
<dbReference type="PANTHER" id="PTHR42897:SF2">
    <property type="entry name" value="PYRUVATE SYNTHASE SUBUNIT PORB"/>
    <property type="match status" value="1"/>
</dbReference>
<dbReference type="InterPro" id="IPR011766">
    <property type="entry name" value="TPP_enzyme_TPP-bd"/>
</dbReference>
<keyword evidence="1 3" id="KW-0560">Oxidoreductase</keyword>
<feature type="domain" description="Thiamine pyrophosphate enzyme TPP-binding" evidence="2">
    <location>
        <begin position="65"/>
        <end position="210"/>
    </location>
</feature>
<reference evidence="3" key="1">
    <citation type="journal article" date="2005" name="Environ. Microbiol.">
        <title>Genetic and functional properties of uncultivated thermophilic crenarchaeotes from a subsurface gold mine as revealed by analysis of genome fragments.</title>
        <authorList>
            <person name="Nunoura T."/>
            <person name="Hirayama H."/>
            <person name="Takami H."/>
            <person name="Oida H."/>
            <person name="Nishi S."/>
            <person name="Shimamura S."/>
            <person name="Suzuki Y."/>
            <person name="Inagaki F."/>
            <person name="Takai K."/>
            <person name="Nealson K.H."/>
            <person name="Horikoshi K."/>
        </authorList>
    </citation>
    <scope>NUCLEOTIDE SEQUENCE</scope>
</reference>
<proteinExistence type="predicted"/>
<dbReference type="EC" id="1.2.7.1" evidence="3"/>
<evidence type="ECO:0000313" key="3">
    <source>
        <dbReference type="EMBL" id="BAJ49381.1"/>
    </source>
</evidence>
<protein>
    <submittedName>
        <fullName evidence="3">Pyruvate ferredoxin oxidoreductase, beta subunit</fullName>
        <ecNumber evidence="3">1.2.7.1</ecNumber>
    </submittedName>
</protein>
<dbReference type="SUPFAM" id="SSF52518">
    <property type="entry name" value="Thiamin diphosphate-binding fold (THDP-binding)"/>
    <property type="match status" value="1"/>
</dbReference>
<dbReference type="InterPro" id="IPR051479">
    <property type="entry name" value="PorB-like"/>
</dbReference>
<organism evidence="3">
    <name type="scientific">Caldiarchaeum subterraneum</name>
    <dbReference type="NCBI Taxonomy" id="311458"/>
    <lineage>
        <taxon>Archaea</taxon>
        <taxon>Nitrososphaerota</taxon>
        <taxon>Candidatus Caldarchaeales</taxon>
        <taxon>Candidatus Caldarchaeaceae</taxon>
        <taxon>Candidatus Caldarchaeum</taxon>
    </lineage>
</organism>
<dbReference type="PANTHER" id="PTHR42897">
    <property type="entry name" value="PYRUVATE SYNTHASE SUBUNIT PORB"/>
    <property type="match status" value="1"/>
</dbReference>
<keyword evidence="3" id="KW-0670">Pyruvate</keyword>
<dbReference type="EMBL" id="AP011892">
    <property type="protein sequence ID" value="BAJ49381.1"/>
    <property type="molecule type" value="Genomic_DNA"/>
</dbReference>
<gene>
    <name evidence="3" type="ORF">HGMM_F31D11C13</name>
</gene>
<dbReference type="Pfam" id="PF02775">
    <property type="entry name" value="TPP_enzyme_C"/>
    <property type="match status" value="1"/>
</dbReference>
<dbReference type="GO" id="GO:0019164">
    <property type="term" value="F:pyruvate synthase activity"/>
    <property type="evidence" value="ECO:0007669"/>
    <property type="project" value="UniProtKB-EC"/>
</dbReference>
<reference evidence="3" key="2">
    <citation type="journal article" date="2011" name="Nucleic Acids Res.">
        <title>Insights into the evolution of Archaea and eukaryotic protein modifier systems revealed by the genome of a novel archaeal group.</title>
        <authorList>
            <person name="Nunoura T."/>
            <person name="Takaki Y."/>
            <person name="Kakuta J."/>
            <person name="Nishi S."/>
            <person name="Sugahara J."/>
            <person name="Kazama H."/>
            <person name="Chee G."/>
            <person name="Hattori M."/>
            <person name="Kanai A."/>
            <person name="Atomi H."/>
            <person name="Takai K."/>
            <person name="Takami H."/>
        </authorList>
    </citation>
    <scope>NUCLEOTIDE SEQUENCE</scope>
</reference>
<accession>E6NAM5</accession>